<name>A0A6J5Q8J5_9CAUD</name>
<evidence type="ECO:0000313" key="2">
    <source>
        <dbReference type="EMBL" id="CAB4179802.1"/>
    </source>
</evidence>
<proteinExistence type="predicted"/>
<gene>
    <name evidence="2" type="ORF">UFOVP1035_57</name>
    <name evidence="3" type="ORF">UFOVP1181_16</name>
    <name evidence="1" type="ORF">UFOVP965_61</name>
</gene>
<protein>
    <submittedName>
        <fullName evidence="2">Uncharacterized protein</fullName>
    </submittedName>
</protein>
<evidence type="ECO:0000313" key="3">
    <source>
        <dbReference type="EMBL" id="CAB4188385.1"/>
    </source>
</evidence>
<dbReference type="EMBL" id="LR797127">
    <property type="protein sequence ID" value="CAB4188385.1"/>
    <property type="molecule type" value="Genomic_DNA"/>
</dbReference>
<sequence length="158" mass="17841">MINIMATGVSEEVMRVLESQGLQVNRSLDIEVPPFPRDITLVDDQTLMILASQYMENFNFMRTQVACAALAEMEAENAYSLAEAKAFLTLTSGKTTEKATMLKSAVITSPDIAELAQGKTYAYAYRKMLETTMDNLERYYSLVSRELTRRNNAVRSRF</sequence>
<dbReference type="EMBL" id="LR796984">
    <property type="protein sequence ID" value="CAB4179802.1"/>
    <property type="molecule type" value="Genomic_DNA"/>
</dbReference>
<accession>A0A6J5Q8J5</accession>
<dbReference type="EMBL" id="LR796920">
    <property type="protein sequence ID" value="CAB4174618.1"/>
    <property type="molecule type" value="Genomic_DNA"/>
</dbReference>
<reference evidence="2" key="1">
    <citation type="submission" date="2020-05" db="EMBL/GenBank/DDBJ databases">
        <authorList>
            <person name="Chiriac C."/>
            <person name="Salcher M."/>
            <person name="Ghai R."/>
            <person name="Kavagutti S V."/>
        </authorList>
    </citation>
    <scope>NUCLEOTIDE SEQUENCE</scope>
</reference>
<organism evidence="2">
    <name type="scientific">uncultured Caudovirales phage</name>
    <dbReference type="NCBI Taxonomy" id="2100421"/>
    <lineage>
        <taxon>Viruses</taxon>
        <taxon>Duplodnaviria</taxon>
        <taxon>Heunggongvirae</taxon>
        <taxon>Uroviricota</taxon>
        <taxon>Caudoviricetes</taxon>
        <taxon>Peduoviridae</taxon>
        <taxon>Maltschvirus</taxon>
        <taxon>Maltschvirus maltsch</taxon>
    </lineage>
</organism>
<evidence type="ECO:0000313" key="1">
    <source>
        <dbReference type="EMBL" id="CAB4174618.1"/>
    </source>
</evidence>